<dbReference type="InterPro" id="IPR028082">
    <property type="entry name" value="Peripla_BP_I"/>
</dbReference>
<keyword evidence="6" id="KW-1185">Reference proteome</keyword>
<dbReference type="CDD" id="cd01392">
    <property type="entry name" value="HTH_LacI"/>
    <property type="match status" value="1"/>
</dbReference>
<evidence type="ECO:0000259" key="4">
    <source>
        <dbReference type="PROSITE" id="PS50932"/>
    </source>
</evidence>
<dbReference type="Gene3D" id="3.40.50.2300">
    <property type="match status" value="2"/>
</dbReference>
<organism evidence="5 6">
    <name type="scientific">Tateyamaria omphalii</name>
    <dbReference type="NCBI Taxonomy" id="299262"/>
    <lineage>
        <taxon>Bacteria</taxon>
        <taxon>Pseudomonadati</taxon>
        <taxon>Pseudomonadota</taxon>
        <taxon>Alphaproteobacteria</taxon>
        <taxon>Rhodobacterales</taxon>
        <taxon>Roseobacteraceae</taxon>
        <taxon>Tateyamaria</taxon>
    </lineage>
</organism>
<evidence type="ECO:0000256" key="1">
    <source>
        <dbReference type="ARBA" id="ARBA00023015"/>
    </source>
</evidence>
<evidence type="ECO:0000313" key="5">
    <source>
        <dbReference type="EMBL" id="APX10367.1"/>
    </source>
</evidence>
<dbReference type="SUPFAM" id="SSF47413">
    <property type="entry name" value="lambda repressor-like DNA-binding domains"/>
    <property type="match status" value="1"/>
</dbReference>
<dbReference type="Proteomes" id="UP000186336">
    <property type="component" value="Chromosome"/>
</dbReference>
<proteinExistence type="predicted"/>
<reference evidence="5 6" key="1">
    <citation type="submission" date="2017-01" db="EMBL/GenBank/DDBJ databases">
        <title>Complete genome of Tateyamaria omphalii DOK1-4 isolated from seawater in Dokdo.</title>
        <authorList>
            <person name="Kim J.H."/>
            <person name="Chi W.-J."/>
        </authorList>
    </citation>
    <scope>NUCLEOTIDE SEQUENCE [LARGE SCALE GENOMIC DNA]</scope>
    <source>
        <strain evidence="5 6">DOK1-4</strain>
    </source>
</reference>
<protein>
    <submittedName>
        <fullName evidence="5">LacI family transcriptional regulator</fullName>
    </submittedName>
</protein>
<dbReference type="SMART" id="SM00354">
    <property type="entry name" value="HTH_LACI"/>
    <property type="match status" value="1"/>
</dbReference>
<dbReference type="CDD" id="cd20010">
    <property type="entry name" value="PBP1_AglR-like"/>
    <property type="match status" value="1"/>
</dbReference>
<dbReference type="RefSeq" id="WP_076626203.1">
    <property type="nucleotide sequence ID" value="NZ_CP019312.1"/>
</dbReference>
<dbReference type="GO" id="GO:0000976">
    <property type="term" value="F:transcription cis-regulatory region binding"/>
    <property type="evidence" value="ECO:0007669"/>
    <property type="project" value="TreeGrafter"/>
</dbReference>
<dbReference type="PANTHER" id="PTHR30146:SF155">
    <property type="entry name" value="ALANINE RACEMASE"/>
    <property type="match status" value="1"/>
</dbReference>
<keyword evidence="1" id="KW-0805">Transcription regulation</keyword>
<evidence type="ECO:0000256" key="3">
    <source>
        <dbReference type="ARBA" id="ARBA00023163"/>
    </source>
</evidence>
<keyword evidence="2" id="KW-0238">DNA-binding</keyword>
<dbReference type="OrthoDB" id="234496at2"/>
<keyword evidence="3" id="KW-0804">Transcription</keyword>
<sequence length="345" mass="37137">MNLKELSSLLGLSQTTVSRALNGYPEVSEKTRARVIKAAEAHAYSPNTRAQGLATGHSRCIGHVISVSDSAEMVNPIFGDFMAGAGETYAAHGYDMMVTRVGAEDEADTYLNLNARGAVDGIVVHAPRRNDPRMALLDKIGLPYVVHGRSTGVTTPYSWLDVNNTRAFSEATSYLVSLGHTRIALINGQESMDFALRRRSGYESSLRFAGLHIDPALMSTGEMTEAYGHSQANEMLALDMPPTAFLVASIICAAGIRRALDEKGLRPGRDVSIVTFDDCLSYFGNGGDTPVFTAWQSSVRTAGATLAQMLIDRIRDPHAPHETELWEAAFVEGTSTGPAPGKSKD</sequence>
<evidence type="ECO:0000313" key="6">
    <source>
        <dbReference type="Proteomes" id="UP000186336"/>
    </source>
</evidence>
<dbReference type="PROSITE" id="PS50932">
    <property type="entry name" value="HTH_LACI_2"/>
    <property type="match status" value="1"/>
</dbReference>
<dbReference type="GO" id="GO:0003700">
    <property type="term" value="F:DNA-binding transcription factor activity"/>
    <property type="evidence" value="ECO:0007669"/>
    <property type="project" value="TreeGrafter"/>
</dbReference>
<feature type="domain" description="HTH lacI-type" evidence="4">
    <location>
        <begin position="1"/>
        <end position="55"/>
    </location>
</feature>
<evidence type="ECO:0000256" key="2">
    <source>
        <dbReference type="ARBA" id="ARBA00023125"/>
    </source>
</evidence>
<dbReference type="Gene3D" id="1.10.260.40">
    <property type="entry name" value="lambda repressor-like DNA-binding domains"/>
    <property type="match status" value="1"/>
</dbReference>
<dbReference type="STRING" id="299262.BWR18_00635"/>
<dbReference type="InterPro" id="IPR000843">
    <property type="entry name" value="HTH_LacI"/>
</dbReference>
<dbReference type="Pfam" id="PF00532">
    <property type="entry name" value="Peripla_BP_1"/>
    <property type="match status" value="1"/>
</dbReference>
<accession>A0A1P8MQL4</accession>
<dbReference type="PANTHER" id="PTHR30146">
    <property type="entry name" value="LACI-RELATED TRANSCRIPTIONAL REPRESSOR"/>
    <property type="match status" value="1"/>
</dbReference>
<name>A0A1P8MQL4_9RHOB</name>
<gene>
    <name evidence="5" type="ORF">BWR18_00635</name>
</gene>
<dbReference type="Pfam" id="PF00356">
    <property type="entry name" value="LacI"/>
    <property type="match status" value="1"/>
</dbReference>
<dbReference type="InterPro" id="IPR001761">
    <property type="entry name" value="Peripla_BP/Lac1_sug-bd_dom"/>
</dbReference>
<dbReference type="AlphaFoldDB" id="A0A1P8MQL4"/>
<dbReference type="SUPFAM" id="SSF53822">
    <property type="entry name" value="Periplasmic binding protein-like I"/>
    <property type="match status" value="1"/>
</dbReference>
<dbReference type="KEGG" id="tom:BWR18_00635"/>
<dbReference type="InterPro" id="IPR010982">
    <property type="entry name" value="Lambda_DNA-bd_dom_sf"/>
</dbReference>
<dbReference type="EMBL" id="CP019312">
    <property type="protein sequence ID" value="APX10367.1"/>
    <property type="molecule type" value="Genomic_DNA"/>
</dbReference>